<evidence type="ECO:0000313" key="3">
    <source>
        <dbReference type="Proteomes" id="UP000008281"/>
    </source>
</evidence>
<feature type="domain" description="F-box" evidence="1">
    <location>
        <begin position="21"/>
        <end position="51"/>
    </location>
</feature>
<dbReference type="AlphaFoldDB" id="E3NHR4"/>
<evidence type="ECO:0000313" key="2">
    <source>
        <dbReference type="EMBL" id="EFO98376.1"/>
    </source>
</evidence>
<name>E3NHR4_CAERE</name>
<dbReference type="GeneID" id="9804354"/>
<reference evidence="2" key="1">
    <citation type="submission" date="2007-07" db="EMBL/GenBank/DDBJ databases">
        <title>PCAP assembly of the Caenorhabditis remanei genome.</title>
        <authorList>
            <consortium name="The Caenorhabditis remanei Sequencing Consortium"/>
            <person name="Wilson R.K."/>
        </authorList>
    </citation>
    <scope>NUCLEOTIDE SEQUENCE [LARGE SCALE GENOMIC DNA]</scope>
    <source>
        <strain evidence="2">PB4641</strain>
    </source>
</reference>
<dbReference type="Pfam" id="PF00646">
    <property type="entry name" value="F-box"/>
    <property type="match status" value="1"/>
</dbReference>
<gene>
    <name evidence="2" type="ORF">CRE_23752</name>
</gene>
<organism evidence="3">
    <name type="scientific">Caenorhabditis remanei</name>
    <name type="common">Caenorhabditis vulgaris</name>
    <dbReference type="NCBI Taxonomy" id="31234"/>
    <lineage>
        <taxon>Eukaryota</taxon>
        <taxon>Metazoa</taxon>
        <taxon>Ecdysozoa</taxon>
        <taxon>Nematoda</taxon>
        <taxon>Chromadorea</taxon>
        <taxon>Rhabditida</taxon>
        <taxon>Rhabditina</taxon>
        <taxon>Rhabditomorpha</taxon>
        <taxon>Rhabditoidea</taxon>
        <taxon>Rhabditidae</taxon>
        <taxon>Peloderinae</taxon>
        <taxon>Caenorhabditis</taxon>
    </lineage>
</organism>
<keyword evidence="3" id="KW-1185">Reference proteome</keyword>
<dbReference type="HOGENOM" id="CLU_076712_0_0_1"/>
<sequence length="302" mass="34857">MSSTSRNRNLLLSTPYVFQRQLSDFLCLETRLNLRKCSKRCQSLVDNMPLTIEDLDISVNTWVTVFLTEPKLGIENSHSYPGNDPINSFRKKNSEKCVAAEAVRDLKIILCNPNLQIEELYMHFGKGQLLFLQRFVSMVTSLPHQIRVQRVSLGAILSPADCGALLSRLKTKKLQLLGGILEDSLNELFKIEQIKHVPAITIRQRLSRFPFNLLSNTEEFVVFFEILSQTEFDRSIEHTLQRDNFKKGHLYLKRNEPWITEFLSRNQAVKSEDGKMIATLEGPKFKNTVEVEDFLIVLRRTI</sequence>
<dbReference type="InterPro" id="IPR001810">
    <property type="entry name" value="F-box_dom"/>
</dbReference>
<dbReference type="RefSeq" id="XP_003092047.2">
    <property type="nucleotide sequence ID" value="XM_003091999.2"/>
</dbReference>
<protein>
    <recommendedName>
        <fullName evidence="1">F-box domain-containing protein</fullName>
    </recommendedName>
</protein>
<dbReference type="KEGG" id="crq:GCK72_004322"/>
<dbReference type="CTD" id="9804354"/>
<dbReference type="Proteomes" id="UP000008281">
    <property type="component" value="Unassembled WGS sequence"/>
</dbReference>
<proteinExistence type="predicted"/>
<dbReference type="InParanoid" id="E3NHR4"/>
<evidence type="ECO:0000259" key="1">
    <source>
        <dbReference type="Pfam" id="PF00646"/>
    </source>
</evidence>
<dbReference type="EMBL" id="DS268684">
    <property type="protein sequence ID" value="EFO98376.1"/>
    <property type="molecule type" value="Genomic_DNA"/>
</dbReference>
<accession>E3NHR4</accession>